<protein>
    <submittedName>
        <fullName evidence="2">Uncharacterized protein</fullName>
    </submittedName>
</protein>
<organism evidence="2">
    <name type="scientific">Caldiarchaeum subterraneum</name>
    <dbReference type="NCBI Taxonomy" id="311458"/>
    <lineage>
        <taxon>Archaea</taxon>
        <taxon>Nitrososphaerota</taxon>
        <taxon>Candidatus Caldarchaeales</taxon>
        <taxon>Candidatus Caldarchaeaceae</taxon>
        <taxon>Candidatus Caldarchaeum</taxon>
    </lineage>
</organism>
<evidence type="ECO:0000256" key="1">
    <source>
        <dbReference type="SAM" id="Phobius"/>
    </source>
</evidence>
<proteinExistence type="predicted"/>
<dbReference type="AlphaFoldDB" id="A0A7J3WC65"/>
<keyword evidence="1" id="KW-1133">Transmembrane helix</keyword>
<sequence>MVLLALSIVLTALLDARLTFPTQPSAWVLRPFHLLAFGLWIGGAVWSIFIAVPAAQETLTLPVMVSASEHLQRFRRVILPTLEVTGLIQAIPYTGLNLSSVFWSSSTASLKSVLNFNVDTYRRF</sequence>
<feature type="transmembrane region" description="Helical" evidence="1">
    <location>
        <begin position="31"/>
        <end position="52"/>
    </location>
</feature>
<comment type="caution">
    <text evidence="2">The sequence shown here is derived from an EMBL/GenBank/DDBJ whole genome shotgun (WGS) entry which is preliminary data.</text>
</comment>
<dbReference type="EMBL" id="DRXG01000064">
    <property type="protein sequence ID" value="HHN52293.1"/>
    <property type="molecule type" value="Genomic_DNA"/>
</dbReference>
<keyword evidence="1" id="KW-0472">Membrane</keyword>
<reference evidence="2" key="1">
    <citation type="journal article" date="2020" name="mSystems">
        <title>Genome- and Community-Level Interaction Insights into Carbon Utilization and Element Cycling Functions of Hydrothermarchaeota in Hydrothermal Sediment.</title>
        <authorList>
            <person name="Zhou Z."/>
            <person name="Liu Y."/>
            <person name="Xu W."/>
            <person name="Pan J."/>
            <person name="Luo Z.H."/>
            <person name="Li M."/>
        </authorList>
    </citation>
    <scope>NUCLEOTIDE SEQUENCE [LARGE SCALE GENOMIC DNA]</scope>
    <source>
        <strain evidence="2">SpSt-1073</strain>
    </source>
</reference>
<gene>
    <name evidence="2" type="ORF">ENM30_03155</name>
</gene>
<evidence type="ECO:0000313" key="2">
    <source>
        <dbReference type="EMBL" id="HHN52293.1"/>
    </source>
</evidence>
<accession>A0A7J3WC65</accession>
<name>A0A7J3WC65_CALS0</name>
<keyword evidence="1" id="KW-0812">Transmembrane</keyword>